<dbReference type="Proteomes" id="UP001430172">
    <property type="component" value="Unassembled WGS sequence"/>
</dbReference>
<evidence type="ECO:0000313" key="3">
    <source>
        <dbReference type="Proteomes" id="UP001430172"/>
    </source>
</evidence>
<accession>A0ABS2CJ03</accession>
<keyword evidence="3" id="KW-1185">Reference proteome</keyword>
<dbReference type="RefSeq" id="WP_204130329.1">
    <property type="nucleotide sequence ID" value="NZ_JAFDVD010000007.1"/>
</dbReference>
<sequence>MISPRFFVDRSLGRVQVPRLLRDRGWDVITLAEHYGVPGDESILDVEWLELAGSRGWPVLMKDERIRYRKAEVEALSRFHVRAFCLTQGNLNAQAMAECYILHGAAIWREATRDGPALYAVSRTQVRALPLV</sequence>
<gene>
    <name evidence="2" type="ORF">JQN70_05510</name>
</gene>
<proteinExistence type="predicted"/>
<evidence type="ECO:0000259" key="1">
    <source>
        <dbReference type="Pfam" id="PF18478"/>
    </source>
</evidence>
<protein>
    <recommendedName>
        <fullName evidence="1">VapC45 PIN like domain-containing protein</fullName>
    </recommendedName>
</protein>
<dbReference type="Pfam" id="PF18478">
    <property type="entry name" value="PIN_10"/>
    <property type="match status" value="1"/>
</dbReference>
<organism evidence="2 3">
    <name type="scientific">Phycicoccus sonneratiae</name>
    <dbReference type="NCBI Taxonomy" id="2807628"/>
    <lineage>
        <taxon>Bacteria</taxon>
        <taxon>Bacillati</taxon>
        <taxon>Actinomycetota</taxon>
        <taxon>Actinomycetes</taxon>
        <taxon>Micrococcales</taxon>
        <taxon>Intrasporangiaceae</taxon>
        <taxon>Phycicoccus</taxon>
    </lineage>
</organism>
<reference evidence="2" key="1">
    <citation type="submission" date="2021-02" db="EMBL/GenBank/DDBJ databases">
        <title>Phycicoccus sp. MQZ13P-5T, whole genome shotgun sequence.</title>
        <authorList>
            <person name="Tuo L."/>
        </authorList>
    </citation>
    <scope>NUCLEOTIDE SEQUENCE</scope>
    <source>
        <strain evidence="2">MQZ13P-5</strain>
    </source>
</reference>
<evidence type="ECO:0000313" key="2">
    <source>
        <dbReference type="EMBL" id="MBM6399833.1"/>
    </source>
</evidence>
<dbReference type="InterPro" id="IPR041375">
    <property type="entry name" value="VapC45_PIN-like"/>
</dbReference>
<comment type="caution">
    <text evidence="2">The sequence shown here is derived from an EMBL/GenBank/DDBJ whole genome shotgun (WGS) entry which is preliminary data.</text>
</comment>
<dbReference type="EMBL" id="JAFDVD010000007">
    <property type="protein sequence ID" value="MBM6399833.1"/>
    <property type="molecule type" value="Genomic_DNA"/>
</dbReference>
<feature type="domain" description="VapC45 PIN like" evidence="1">
    <location>
        <begin position="4"/>
        <end position="87"/>
    </location>
</feature>
<name>A0ABS2CJ03_9MICO</name>